<name>W3WRU3_PESFW</name>
<protein>
    <submittedName>
        <fullName evidence="1">Uncharacterized protein</fullName>
    </submittedName>
</protein>
<dbReference type="EMBL" id="KI912117">
    <property type="protein sequence ID" value="ETS76573.1"/>
    <property type="molecule type" value="Genomic_DNA"/>
</dbReference>
<reference evidence="2" key="1">
    <citation type="journal article" date="2015" name="BMC Genomics">
        <title>Genomic and transcriptomic analysis of the endophytic fungus Pestalotiopsis fici reveals its lifestyle and high potential for synthesis of natural products.</title>
        <authorList>
            <person name="Wang X."/>
            <person name="Zhang X."/>
            <person name="Liu L."/>
            <person name="Xiang M."/>
            <person name="Wang W."/>
            <person name="Sun X."/>
            <person name="Che Y."/>
            <person name="Guo L."/>
            <person name="Liu G."/>
            <person name="Guo L."/>
            <person name="Wang C."/>
            <person name="Yin W.B."/>
            <person name="Stadler M."/>
            <person name="Zhang X."/>
            <person name="Liu X."/>
        </authorList>
    </citation>
    <scope>NUCLEOTIDE SEQUENCE [LARGE SCALE GENOMIC DNA]</scope>
    <source>
        <strain evidence="2">W106-1 / CGMCC3.15140</strain>
    </source>
</reference>
<dbReference type="InParanoid" id="W3WRU3"/>
<sequence>MAIAAASTSAASAYVSSTSLDKEGALRLLETCPNPVAQTLNPPAKLENPERLLRVFRDDVSTILRPEPEQSEKRSSHKPLILLNDRWFHLVDAAVTMVRNGHVDYGFGVIQFCLDRGRIFLENAPPAVRMCQVLFRMNQTHPDLCQSMIKYLHQLAKLLLPNGNQTRRTLEQMSSLDIGDLSAVEELLLRFCGDYAENEIRAESGDLQSAAEKLRIWGWSGADTSSPIVRKMVSMFEQEAPLWFVGIPIYPLRPELSHLWQDLECISVEEWTELFGAEDLGMLIHTIWQFGPVVEQGHSLEEIASMQSLHLCEELMFQVDNSRTLKQIESNIRTLDRMCPGLTSAQAKLYRKNTWKYTRQIIENRVDIAKRSV</sequence>
<accession>W3WRU3</accession>
<evidence type="ECO:0000313" key="1">
    <source>
        <dbReference type="EMBL" id="ETS76573.1"/>
    </source>
</evidence>
<dbReference type="GeneID" id="19276973"/>
<dbReference type="Proteomes" id="UP000030651">
    <property type="component" value="Unassembled WGS sequence"/>
</dbReference>
<keyword evidence="2" id="KW-1185">Reference proteome</keyword>
<evidence type="ECO:0000313" key="2">
    <source>
        <dbReference type="Proteomes" id="UP000030651"/>
    </source>
</evidence>
<gene>
    <name evidence="1" type="ORF">PFICI_11960</name>
</gene>
<organism evidence="1 2">
    <name type="scientific">Pestalotiopsis fici (strain W106-1 / CGMCC3.15140)</name>
    <dbReference type="NCBI Taxonomy" id="1229662"/>
    <lineage>
        <taxon>Eukaryota</taxon>
        <taxon>Fungi</taxon>
        <taxon>Dikarya</taxon>
        <taxon>Ascomycota</taxon>
        <taxon>Pezizomycotina</taxon>
        <taxon>Sordariomycetes</taxon>
        <taxon>Xylariomycetidae</taxon>
        <taxon>Amphisphaeriales</taxon>
        <taxon>Sporocadaceae</taxon>
        <taxon>Pestalotiopsis</taxon>
    </lineage>
</organism>
<dbReference type="KEGG" id="pfy:PFICI_11960"/>
<proteinExistence type="predicted"/>
<dbReference type="AlphaFoldDB" id="W3WRU3"/>
<dbReference type="HOGENOM" id="CLU_742079_0_0_1"/>
<dbReference type="RefSeq" id="XP_007838732.1">
    <property type="nucleotide sequence ID" value="XM_007840541.1"/>
</dbReference>